<name>A0A5C8YZH8_9ACTN</name>
<accession>A0A5C8YZH8</accession>
<dbReference type="InterPro" id="IPR016541">
    <property type="entry name" value="UCP008505"/>
</dbReference>
<gene>
    <name evidence="1" type="ORF">FMM08_22705</name>
</gene>
<proteinExistence type="predicted"/>
<evidence type="ECO:0000313" key="1">
    <source>
        <dbReference type="EMBL" id="TXR51265.1"/>
    </source>
</evidence>
<dbReference type="RefSeq" id="WP_147928636.1">
    <property type="nucleotide sequence ID" value="NZ_VKAC01000027.1"/>
</dbReference>
<sequence>MTLYSFDTSSFLNGIRDLLPPSVLPTLWTNVEDMIRDGSICSVDLVKDELKKRDDETLRWVKAQPKLFVPLEQDVQAAVGEVLRRHPRLIGVGSGRSGADPFVVALAHARNGVVVTEETATGNIERPRIPDVCRAMGIPHMNLIGFVKAQGWVFR</sequence>
<dbReference type="AlphaFoldDB" id="A0A5C8YZH8"/>
<dbReference type="Proteomes" id="UP000321234">
    <property type="component" value="Unassembled WGS sequence"/>
</dbReference>
<comment type="caution">
    <text evidence="1">The sequence shown here is derived from an EMBL/GenBank/DDBJ whole genome shotgun (WGS) entry which is preliminary data.</text>
</comment>
<dbReference type="Pfam" id="PF14367">
    <property type="entry name" value="DUF4411"/>
    <property type="match status" value="1"/>
</dbReference>
<evidence type="ECO:0000313" key="2">
    <source>
        <dbReference type="Proteomes" id="UP000321234"/>
    </source>
</evidence>
<keyword evidence="2" id="KW-1185">Reference proteome</keyword>
<dbReference type="OrthoDB" id="338425at2"/>
<reference evidence="1 2" key="1">
    <citation type="submission" date="2019-07" db="EMBL/GenBank/DDBJ databases">
        <title>Quadrisphaera sp. strain DD2A genome sequencing and assembly.</title>
        <authorList>
            <person name="Kim I."/>
        </authorList>
    </citation>
    <scope>NUCLEOTIDE SEQUENCE [LARGE SCALE GENOMIC DNA]</scope>
    <source>
        <strain evidence="1 2">DD2A</strain>
    </source>
</reference>
<dbReference type="EMBL" id="VKAC01000027">
    <property type="protein sequence ID" value="TXR51265.1"/>
    <property type="molecule type" value="Genomic_DNA"/>
</dbReference>
<dbReference type="PIRSF" id="PIRSF008505">
    <property type="entry name" value="UCP008505"/>
    <property type="match status" value="1"/>
</dbReference>
<organism evidence="1 2">
    <name type="scientific">Quadrisphaera setariae</name>
    <dbReference type="NCBI Taxonomy" id="2593304"/>
    <lineage>
        <taxon>Bacteria</taxon>
        <taxon>Bacillati</taxon>
        <taxon>Actinomycetota</taxon>
        <taxon>Actinomycetes</taxon>
        <taxon>Kineosporiales</taxon>
        <taxon>Kineosporiaceae</taxon>
        <taxon>Quadrisphaera</taxon>
    </lineage>
</organism>
<protein>
    <submittedName>
        <fullName evidence="1">DUF4411 family protein</fullName>
    </submittedName>
</protein>